<dbReference type="Pfam" id="PF00728">
    <property type="entry name" value="Glyco_hydro_20"/>
    <property type="match status" value="1"/>
</dbReference>
<dbReference type="InterPro" id="IPR017853">
    <property type="entry name" value="GH"/>
</dbReference>
<gene>
    <name evidence="7" type="ORF">J437_LFUL003417</name>
</gene>
<dbReference type="InterPro" id="IPR038901">
    <property type="entry name" value="HEXDC-like"/>
</dbReference>
<dbReference type="CDD" id="cd06565">
    <property type="entry name" value="GH20_GcnA-like"/>
    <property type="match status" value="1"/>
</dbReference>
<dbReference type="GO" id="GO:0004563">
    <property type="term" value="F:beta-N-acetylhexosaminidase activity"/>
    <property type="evidence" value="ECO:0007669"/>
    <property type="project" value="UniProtKB-EC"/>
</dbReference>
<keyword evidence="5" id="KW-0175">Coiled coil</keyword>
<feature type="domain" description="Glycoside hydrolase family 20 catalytic" evidence="6">
    <location>
        <begin position="163"/>
        <end position="306"/>
    </location>
</feature>
<evidence type="ECO:0000256" key="3">
    <source>
        <dbReference type="ARBA" id="ARBA00012663"/>
    </source>
</evidence>
<comment type="catalytic activity">
    <reaction evidence="1">
        <text>Hydrolysis of terminal non-reducing N-acetyl-D-hexosamine residues in N-acetyl-beta-D-hexosaminides.</text>
        <dbReference type="EC" id="3.2.1.52"/>
    </reaction>
</comment>
<dbReference type="OrthoDB" id="10023921at2759"/>
<dbReference type="SUPFAM" id="SSF51445">
    <property type="entry name" value="(Trans)glycosidases"/>
    <property type="match status" value="1"/>
</dbReference>
<evidence type="ECO:0000256" key="5">
    <source>
        <dbReference type="SAM" id="Coils"/>
    </source>
</evidence>
<feature type="coiled-coil region" evidence="5">
    <location>
        <begin position="532"/>
        <end position="559"/>
    </location>
</feature>
<dbReference type="Gene3D" id="3.20.20.80">
    <property type="entry name" value="Glycosidases"/>
    <property type="match status" value="1"/>
</dbReference>
<evidence type="ECO:0000256" key="1">
    <source>
        <dbReference type="ARBA" id="ARBA00001231"/>
    </source>
</evidence>
<evidence type="ECO:0000256" key="4">
    <source>
        <dbReference type="ARBA" id="ARBA00022801"/>
    </source>
</evidence>
<reference evidence="7" key="2">
    <citation type="submission" date="2017-10" db="EMBL/GenBank/DDBJ databases">
        <title>Ladona fulva Genome sequencing and assembly.</title>
        <authorList>
            <person name="Murali S."/>
            <person name="Richards S."/>
            <person name="Bandaranaike D."/>
            <person name="Bellair M."/>
            <person name="Blankenburg K."/>
            <person name="Chao H."/>
            <person name="Dinh H."/>
            <person name="Doddapaneni H."/>
            <person name="Dugan-Rocha S."/>
            <person name="Elkadiri S."/>
            <person name="Gnanaolivu R."/>
            <person name="Hernandez B."/>
            <person name="Skinner E."/>
            <person name="Javaid M."/>
            <person name="Lee S."/>
            <person name="Li M."/>
            <person name="Ming W."/>
            <person name="Munidasa M."/>
            <person name="Muniz J."/>
            <person name="Nguyen L."/>
            <person name="Hughes D."/>
            <person name="Osuji N."/>
            <person name="Pu L.-L."/>
            <person name="Puazo M."/>
            <person name="Qu C."/>
            <person name="Quiroz J."/>
            <person name="Raj R."/>
            <person name="Weissenberger G."/>
            <person name="Xin Y."/>
            <person name="Zou X."/>
            <person name="Han Y."/>
            <person name="Worley K."/>
            <person name="Muzny D."/>
            <person name="Gibbs R."/>
        </authorList>
    </citation>
    <scope>NUCLEOTIDE SEQUENCE</scope>
    <source>
        <strain evidence="7">Sampled in the wild</strain>
    </source>
</reference>
<evidence type="ECO:0000259" key="6">
    <source>
        <dbReference type="Pfam" id="PF00728"/>
    </source>
</evidence>
<dbReference type="InterPro" id="IPR015883">
    <property type="entry name" value="Glyco_hydro_20_cat"/>
</dbReference>
<organism evidence="7 8">
    <name type="scientific">Ladona fulva</name>
    <name type="common">Scarce chaser dragonfly</name>
    <name type="synonym">Libellula fulva</name>
    <dbReference type="NCBI Taxonomy" id="123851"/>
    <lineage>
        <taxon>Eukaryota</taxon>
        <taxon>Metazoa</taxon>
        <taxon>Ecdysozoa</taxon>
        <taxon>Arthropoda</taxon>
        <taxon>Hexapoda</taxon>
        <taxon>Insecta</taxon>
        <taxon>Pterygota</taxon>
        <taxon>Palaeoptera</taxon>
        <taxon>Odonata</taxon>
        <taxon>Epiprocta</taxon>
        <taxon>Anisoptera</taxon>
        <taxon>Libelluloidea</taxon>
        <taxon>Libellulidae</taxon>
        <taxon>Ladona</taxon>
    </lineage>
</organism>
<keyword evidence="8" id="KW-1185">Reference proteome</keyword>
<dbReference type="PANTHER" id="PTHR21040">
    <property type="entry name" value="BCDNA.GH04120"/>
    <property type="match status" value="1"/>
</dbReference>
<dbReference type="EMBL" id="KZ308314">
    <property type="protein sequence ID" value="KAG8227211.1"/>
    <property type="molecule type" value="Genomic_DNA"/>
</dbReference>
<protein>
    <recommendedName>
        <fullName evidence="3">beta-N-acetylhexosaminidase</fullName>
        <ecNumber evidence="3">3.2.1.52</ecNumber>
    </recommendedName>
</protein>
<dbReference type="EC" id="3.2.1.52" evidence="3"/>
<name>A0A8K0NYY2_LADFU</name>
<dbReference type="GO" id="GO:0005975">
    <property type="term" value="P:carbohydrate metabolic process"/>
    <property type="evidence" value="ECO:0007669"/>
    <property type="project" value="InterPro"/>
</dbReference>
<sequence>MTAGDGQVRSLEIGNKFPWPPEKVSLNNRIEVEDINELSDLTQSPRHLRKQKAVESQLMSDIKRLNLPQFKPQFSIGRNVLAGDGQENNLDNGGNAEDFAERAGVHSLGPHRIVHLDLKGAPPLVTYFEEFFPLLHSLGATGLLIEYEDMFPFWGPLFGLAAHNAYSRANISRILSLARNNNLEVIPLIQTFGHLEFVLKLRQYKHLRESPRFPQAICPTHEESFPLIKTMIDQVMELHPSVHSIHLGADEVYQLGECNRCQALMQKDHITSRKLFLNHVARVADYTRAKFKVDVLIWDDGLRSNSMEELASSGLGDKGTQPVIWKYTPDVAASLPADVWERLGSSGFTKVWVATAFKGATGPDKSITDISHHLENHRSWAAVVASAKAAASALALGGPKPFPQIAGTILTGWQRYDHFAILCELLPVGLPSLAVSLTFLKTGENNVAMLRRHASDVLRCEIPLAMTPSEILELGSLGSAPRCAFPGASVLHVAERLHALKLEVERVANMPEAKGWATQYNVDHKFSSPYHIDQLSREVDGLRGHMAVLEREARQALAEVYDLFTVEEWIASVLGPLSERINQMWDGKEALLSKDEWPRRPLDGAVEKDL</sequence>
<accession>A0A8K0NYY2</accession>
<dbReference type="AlphaFoldDB" id="A0A8K0NYY2"/>
<evidence type="ECO:0000256" key="2">
    <source>
        <dbReference type="ARBA" id="ARBA00006285"/>
    </source>
</evidence>
<reference evidence="7" key="1">
    <citation type="submission" date="2013-04" db="EMBL/GenBank/DDBJ databases">
        <authorList>
            <person name="Qu J."/>
            <person name="Murali S.C."/>
            <person name="Bandaranaike D."/>
            <person name="Bellair M."/>
            <person name="Blankenburg K."/>
            <person name="Chao H."/>
            <person name="Dinh H."/>
            <person name="Doddapaneni H."/>
            <person name="Downs B."/>
            <person name="Dugan-Rocha S."/>
            <person name="Elkadiri S."/>
            <person name="Gnanaolivu R.D."/>
            <person name="Hernandez B."/>
            <person name="Javaid M."/>
            <person name="Jayaseelan J.C."/>
            <person name="Lee S."/>
            <person name="Li M."/>
            <person name="Ming W."/>
            <person name="Munidasa M."/>
            <person name="Muniz J."/>
            <person name="Nguyen L."/>
            <person name="Ongeri F."/>
            <person name="Osuji N."/>
            <person name="Pu L.-L."/>
            <person name="Puazo M."/>
            <person name="Qu C."/>
            <person name="Quiroz J."/>
            <person name="Raj R."/>
            <person name="Weissenberger G."/>
            <person name="Xin Y."/>
            <person name="Zou X."/>
            <person name="Han Y."/>
            <person name="Richards S."/>
            <person name="Worley K."/>
            <person name="Muzny D."/>
            <person name="Gibbs R."/>
        </authorList>
    </citation>
    <scope>NUCLEOTIDE SEQUENCE</scope>
    <source>
        <strain evidence="7">Sampled in the wild</strain>
    </source>
</reference>
<evidence type="ECO:0000313" key="8">
    <source>
        <dbReference type="Proteomes" id="UP000792457"/>
    </source>
</evidence>
<evidence type="ECO:0000313" key="7">
    <source>
        <dbReference type="EMBL" id="KAG8227211.1"/>
    </source>
</evidence>
<comment type="caution">
    <text evidence="7">The sequence shown here is derived from an EMBL/GenBank/DDBJ whole genome shotgun (WGS) entry which is preliminary data.</text>
</comment>
<dbReference type="PANTHER" id="PTHR21040:SF13">
    <property type="entry name" value="BETA-N-ACETYLHEXOSAMINIDASE"/>
    <property type="match status" value="1"/>
</dbReference>
<comment type="similarity">
    <text evidence="2">Belongs to the glycosyl hydrolase 20 family.</text>
</comment>
<proteinExistence type="inferred from homology"/>
<dbReference type="Proteomes" id="UP000792457">
    <property type="component" value="Unassembled WGS sequence"/>
</dbReference>
<keyword evidence="4" id="KW-0378">Hydrolase</keyword>